<evidence type="ECO:0000256" key="1">
    <source>
        <dbReference type="ARBA" id="ARBA00005011"/>
    </source>
</evidence>
<evidence type="ECO:0000256" key="4">
    <source>
        <dbReference type="ARBA" id="ARBA00022576"/>
    </source>
</evidence>
<dbReference type="GO" id="GO:0030170">
    <property type="term" value="F:pyridoxal phosphate binding"/>
    <property type="evidence" value="ECO:0007669"/>
    <property type="project" value="InterPro"/>
</dbReference>
<evidence type="ECO:0000256" key="7">
    <source>
        <dbReference type="ARBA" id="ARBA00022898"/>
    </source>
</evidence>
<dbReference type="Pfam" id="PF00155">
    <property type="entry name" value="Aminotran_1_2"/>
    <property type="match status" value="1"/>
</dbReference>
<dbReference type="CDD" id="cd00609">
    <property type="entry name" value="AAT_like"/>
    <property type="match status" value="1"/>
</dbReference>
<evidence type="ECO:0000256" key="6">
    <source>
        <dbReference type="ARBA" id="ARBA00022679"/>
    </source>
</evidence>
<keyword evidence="6" id="KW-0808">Transferase</keyword>
<dbReference type="SUPFAM" id="SSF53383">
    <property type="entry name" value="PLP-dependent transferases"/>
    <property type="match status" value="1"/>
</dbReference>
<dbReference type="Gene3D" id="3.40.640.10">
    <property type="entry name" value="Type I PLP-dependent aspartate aminotransferase-like (Major domain)"/>
    <property type="match status" value="1"/>
</dbReference>
<dbReference type="AlphaFoldDB" id="A0A6J4VXI0"/>
<proteinExistence type="inferred from homology"/>
<dbReference type="EC" id="2.6.1.9" evidence="3"/>
<dbReference type="Gene3D" id="3.90.1150.10">
    <property type="entry name" value="Aspartate Aminotransferase, domain 1"/>
    <property type="match status" value="1"/>
</dbReference>
<evidence type="ECO:0000259" key="10">
    <source>
        <dbReference type="Pfam" id="PF00155"/>
    </source>
</evidence>
<keyword evidence="8" id="KW-0368">Histidine biosynthesis</keyword>
<dbReference type="EMBL" id="CADCWJ010000875">
    <property type="protein sequence ID" value="CAA9586153.1"/>
    <property type="molecule type" value="Genomic_DNA"/>
</dbReference>
<comment type="pathway">
    <text evidence="1">Amino-acid biosynthesis; L-histidine biosynthesis; L-histidine from 5-phospho-alpha-D-ribose 1-diphosphate: step 7/9.</text>
</comment>
<organism evidence="11">
    <name type="scientific">uncultured Thermomicrobiales bacterium</name>
    <dbReference type="NCBI Taxonomy" id="1645740"/>
    <lineage>
        <taxon>Bacteria</taxon>
        <taxon>Pseudomonadati</taxon>
        <taxon>Thermomicrobiota</taxon>
        <taxon>Thermomicrobia</taxon>
        <taxon>Thermomicrobiales</taxon>
        <taxon>environmental samples</taxon>
    </lineage>
</organism>
<comment type="similarity">
    <text evidence="2">Belongs to the class-II pyridoxal-phosphate-dependent aminotransferase family. Histidinol-phosphate aminotransferase subfamily.</text>
</comment>
<keyword evidence="5" id="KW-0028">Amino-acid biosynthesis</keyword>
<dbReference type="InterPro" id="IPR015421">
    <property type="entry name" value="PyrdxlP-dep_Trfase_major"/>
</dbReference>
<dbReference type="InterPro" id="IPR015422">
    <property type="entry name" value="PyrdxlP-dep_Trfase_small"/>
</dbReference>
<dbReference type="InterPro" id="IPR004839">
    <property type="entry name" value="Aminotransferase_I/II_large"/>
</dbReference>
<keyword evidence="4" id="KW-0032">Aminotransferase</keyword>
<accession>A0A6J4VXI0</accession>
<evidence type="ECO:0000256" key="5">
    <source>
        <dbReference type="ARBA" id="ARBA00022605"/>
    </source>
</evidence>
<evidence type="ECO:0000313" key="11">
    <source>
        <dbReference type="EMBL" id="CAA9586153.1"/>
    </source>
</evidence>
<evidence type="ECO:0000256" key="9">
    <source>
        <dbReference type="ARBA" id="ARBA00047481"/>
    </source>
</evidence>
<name>A0A6J4VXI0_9BACT</name>
<feature type="domain" description="Aminotransferase class I/classII large" evidence="10">
    <location>
        <begin position="144"/>
        <end position="330"/>
    </location>
</feature>
<keyword evidence="7" id="KW-0663">Pyridoxal phosphate</keyword>
<evidence type="ECO:0000256" key="8">
    <source>
        <dbReference type="ARBA" id="ARBA00023102"/>
    </source>
</evidence>
<dbReference type="GO" id="GO:0004400">
    <property type="term" value="F:histidinol-phosphate transaminase activity"/>
    <property type="evidence" value="ECO:0007669"/>
    <property type="project" value="UniProtKB-EC"/>
</dbReference>
<protein>
    <recommendedName>
        <fullName evidence="3">histidinol-phosphate transaminase</fullName>
        <ecNumber evidence="3">2.6.1.9</ecNumber>
    </recommendedName>
</protein>
<reference evidence="11" key="1">
    <citation type="submission" date="2020-02" db="EMBL/GenBank/DDBJ databases">
        <authorList>
            <person name="Meier V. D."/>
        </authorList>
    </citation>
    <scope>NUCLEOTIDE SEQUENCE</scope>
    <source>
        <strain evidence="11">AVDCRST_MAG87</strain>
    </source>
</reference>
<dbReference type="PANTHER" id="PTHR43643">
    <property type="entry name" value="HISTIDINOL-PHOSPHATE AMINOTRANSFERASE 2"/>
    <property type="match status" value="1"/>
</dbReference>
<dbReference type="InterPro" id="IPR015424">
    <property type="entry name" value="PyrdxlP-dep_Trfase"/>
</dbReference>
<evidence type="ECO:0000256" key="3">
    <source>
        <dbReference type="ARBA" id="ARBA00012748"/>
    </source>
</evidence>
<gene>
    <name evidence="11" type="ORF">AVDCRST_MAG87-3977</name>
</gene>
<dbReference type="GO" id="GO:0000105">
    <property type="term" value="P:L-histidine biosynthetic process"/>
    <property type="evidence" value="ECO:0007669"/>
    <property type="project" value="UniProtKB-KW"/>
</dbReference>
<dbReference type="InterPro" id="IPR050106">
    <property type="entry name" value="HistidinolP_aminotransfase"/>
</dbReference>
<evidence type="ECO:0000256" key="2">
    <source>
        <dbReference type="ARBA" id="ARBA00007970"/>
    </source>
</evidence>
<sequence length="346" mass="37352">MSGISSPVGAEMRRAEFPRVRLDLLANPHGPAESVIDAISRVGSWTGDGRDLAELLRVRLGAQARVSSEWVILANGIDDLHAMIARWRGNEGPLVVFPPTDPLLDRWVSGFTSQTEQIDRLPGFGLPLAPSDTAPAIPRGATAIVMSPNDPTGTVLTVQEAVRLSRQSALVVVDERHAAYSPRTIGPLVREFDNIVLLQTFETFAALSACPLAWAIAPPRIAREIAAQARPSGVAMVSLVAGLAALDAGDEIRASVRRVMIEKGRLYRQLRKLSMISPPYPSWSNFLLARIERGTADYFVPRLAERGIDVFTVAAPSLPNHLRISAVSADATNALKQALIDIAIDV</sequence>
<dbReference type="PANTHER" id="PTHR43643:SF6">
    <property type="entry name" value="HISTIDINOL-PHOSPHATE AMINOTRANSFERASE"/>
    <property type="match status" value="1"/>
</dbReference>
<comment type="catalytic activity">
    <reaction evidence="9">
        <text>L-histidinol phosphate + 2-oxoglutarate = 3-(imidazol-4-yl)-2-oxopropyl phosphate + L-glutamate</text>
        <dbReference type="Rhea" id="RHEA:23744"/>
        <dbReference type="ChEBI" id="CHEBI:16810"/>
        <dbReference type="ChEBI" id="CHEBI:29985"/>
        <dbReference type="ChEBI" id="CHEBI:57766"/>
        <dbReference type="ChEBI" id="CHEBI:57980"/>
        <dbReference type="EC" id="2.6.1.9"/>
    </reaction>
</comment>